<name>A0A9W8AYV2_9FUNG</name>
<feature type="compositionally biased region" description="Basic and acidic residues" evidence="1">
    <location>
        <begin position="108"/>
        <end position="117"/>
    </location>
</feature>
<feature type="signal peptide" evidence="2">
    <location>
        <begin position="1"/>
        <end position="20"/>
    </location>
</feature>
<protein>
    <submittedName>
        <fullName evidence="3">Uncharacterized protein</fullName>
    </submittedName>
</protein>
<evidence type="ECO:0000256" key="2">
    <source>
        <dbReference type="SAM" id="SignalP"/>
    </source>
</evidence>
<evidence type="ECO:0000313" key="3">
    <source>
        <dbReference type="EMBL" id="KAJ1975187.1"/>
    </source>
</evidence>
<dbReference type="OrthoDB" id="5657519at2759"/>
<dbReference type="AlphaFoldDB" id="A0A9W8AYV2"/>
<proteinExistence type="predicted"/>
<feature type="region of interest" description="Disordered" evidence="1">
    <location>
        <begin position="108"/>
        <end position="128"/>
    </location>
</feature>
<evidence type="ECO:0000313" key="4">
    <source>
        <dbReference type="Proteomes" id="UP001151582"/>
    </source>
</evidence>
<reference evidence="3" key="1">
    <citation type="submission" date="2022-07" db="EMBL/GenBank/DDBJ databases">
        <title>Phylogenomic reconstructions and comparative analyses of Kickxellomycotina fungi.</title>
        <authorList>
            <person name="Reynolds N.K."/>
            <person name="Stajich J.E."/>
            <person name="Barry K."/>
            <person name="Grigoriev I.V."/>
            <person name="Crous P."/>
            <person name="Smith M.E."/>
        </authorList>
    </citation>
    <scope>NUCLEOTIDE SEQUENCE</scope>
    <source>
        <strain evidence="3">RSA 567</strain>
    </source>
</reference>
<accession>A0A9W8AYV2</accession>
<feature type="compositionally biased region" description="Low complexity" evidence="1">
    <location>
        <begin position="118"/>
        <end position="128"/>
    </location>
</feature>
<dbReference type="Proteomes" id="UP001151582">
    <property type="component" value="Unassembled WGS sequence"/>
</dbReference>
<organism evidence="3 4">
    <name type="scientific">Dimargaris verticillata</name>
    <dbReference type="NCBI Taxonomy" id="2761393"/>
    <lineage>
        <taxon>Eukaryota</taxon>
        <taxon>Fungi</taxon>
        <taxon>Fungi incertae sedis</taxon>
        <taxon>Zoopagomycota</taxon>
        <taxon>Kickxellomycotina</taxon>
        <taxon>Dimargaritomycetes</taxon>
        <taxon>Dimargaritales</taxon>
        <taxon>Dimargaritaceae</taxon>
        <taxon>Dimargaris</taxon>
    </lineage>
</organism>
<evidence type="ECO:0000256" key="1">
    <source>
        <dbReference type="SAM" id="MobiDB-lite"/>
    </source>
</evidence>
<keyword evidence="4" id="KW-1185">Reference proteome</keyword>
<keyword evidence="2" id="KW-0732">Signal</keyword>
<feature type="chain" id="PRO_5040959432" evidence="2">
    <location>
        <begin position="21"/>
        <end position="149"/>
    </location>
</feature>
<sequence>MKFATAAALFAVLAATAVSAQSSGSNSELFALADNLSDEQKNCLQKAGSSSSVNDKLLEECLGIDMDTVNKAVDCVKECPQPKSLDDTEDFMKCATKCYEAIADKITKDGKDGKDSKASSSSSDNSGAETTAVSMLAIPVALFALFGQQ</sequence>
<dbReference type="EMBL" id="JANBQB010000557">
    <property type="protein sequence ID" value="KAJ1975187.1"/>
    <property type="molecule type" value="Genomic_DNA"/>
</dbReference>
<comment type="caution">
    <text evidence="3">The sequence shown here is derived from an EMBL/GenBank/DDBJ whole genome shotgun (WGS) entry which is preliminary data.</text>
</comment>
<gene>
    <name evidence="3" type="ORF">H4R34_004432</name>
</gene>